<accession>A0A657Q5I9</accession>
<dbReference type="EMBL" id="PQCO01000206">
    <property type="protein sequence ID" value="PUE01156.1"/>
    <property type="molecule type" value="Genomic_DNA"/>
</dbReference>
<comment type="caution">
    <text evidence="3">The sequence shown here is derived from an EMBL/GenBank/DDBJ whole genome shotgun (WGS) entry which is preliminary data.</text>
</comment>
<gene>
    <name evidence="3" type="ORF">C3L24_08405</name>
</gene>
<organism evidence="3 4">
    <name type="scientific">Candidatus Sedimenticola endophacoides</name>
    <dbReference type="NCBI Taxonomy" id="2548426"/>
    <lineage>
        <taxon>Bacteria</taxon>
        <taxon>Pseudomonadati</taxon>
        <taxon>Pseudomonadota</taxon>
        <taxon>Gammaproteobacteria</taxon>
        <taxon>Chromatiales</taxon>
        <taxon>Sedimenticolaceae</taxon>
        <taxon>Sedimenticola</taxon>
    </lineage>
</organism>
<sequence>MSRGWYTTIAVLLASPVMMAGAADHYGYGAFRPLDEGQGGNVQPLPAPAYPTPGTPLQPPPAHWRAEGGQAGQLPYQPPAMGGYRFRELESAQPAPPSAVLPAPSPIQSTPWQGMTGWPPQPEAVPPQPVFRPLDKEQPKRKQAPSPRRPYSQRMLPGPQYPFSWPSVPRP</sequence>
<proteinExistence type="predicted"/>
<reference evidence="3 4" key="1">
    <citation type="submission" date="2018-01" db="EMBL/GenBank/DDBJ databases">
        <title>Novel co-symbiosis in the lucinid bivalve Phacoides pectinatus.</title>
        <authorList>
            <person name="Lim S.J."/>
            <person name="Davis B.G."/>
            <person name="Gill D.E."/>
            <person name="Engel A.S."/>
            <person name="Anderson L.C."/>
            <person name="Campbell B.J."/>
        </authorList>
    </citation>
    <scope>NUCLEOTIDE SEQUENCE [LARGE SCALE GENOMIC DNA]</scope>
    <source>
        <strain evidence="3">N3_P5</strain>
    </source>
</reference>
<evidence type="ECO:0000256" key="2">
    <source>
        <dbReference type="SAM" id="SignalP"/>
    </source>
</evidence>
<evidence type="ECO:0000313" key="3">
    <source>
        <dbReference type="EMBL" id="PUE01156.1"/>
    </source>
</evidence>
<feature type="region of interest" description="Disordered" evidence="1">
    <location>
        <begin position="37"/>
        <end position="171"/>
    </location>
</feature>
<keyword evidence="2" id="KW-0732">Signal</keyword>
<dbReference type="Proteomes" id="UP000250928">
    <property type="component" value="Unassembled WGS sequence"/>
</dbReference>
<feature type="signal peptide" evidence="2">
    <location>
        <begin position="1"/>
        <end position="22"/>
    </location>
</feature>
<dbReference type="AlphaFoldDB" id="A0A657Q5I9"/>
<protein>
    <submittedName>
        <fullName evidence="3">Uncharacterized protein</fullName>
    </submittedName>
</protein>
<feature type="chain" id="PRO_5030148165" evidence="2">
    <location>
        <begin position="23"/>
        <end position="171"/>
    </location>
</feature>
<evidence type="ECO:0000313" key="4">
    <source>
        <dbReference type="Proteomes" id="UP000250928"/>
    </source>
</evidence>
<evidence type="ECO:0000256" key="1">
    <source>
        <dbReference type="SAM" id="MobiDB-lite"/>
    </source>
</evidence>
<feature type="compositionally biased region" description="Pro residues" evidence="1">
    <location>
        <begin position="94"/>
        <end position="105"/>
    </location>
</feature>
<name>A0A657Q5I9_9GAMM</name>
<feature type="compositionally biased region" description="Pro residues" evidence="1">
    <location>
        <begin position="119"/>
        <end position="130"/>
    </location>
</feature>
<feature type="compositionally biased region" description="Pro residues" evidence="1">
    <location>
        <begin position="45"/>
        <end position="62"/>
    </location>
</feature>